<keyword evidence="2 3" id="KW-0694">RNA-binding</keyword>
<dbReference type="GO" id="GO:0003729">
    <property type="term" value="F:mRNA binding"/>
    <property type="evidence" value="ECO:0007669"/>
    <property type="project" value="TreeGrafter"/>
</dbReference>
<evidence type="ECO:0000256" key="4">
    <source>
        <dbReference type="SAM" id="MobiDB-lite"/>
    </source>
</evidence>
<dbReference type="AlphaFoldDB" id="A0A182QZH1"/>
<dbReference type="STRING" id="69004.A0A182QZH1"/>
<protein>
    <recommendedName>
        <fullName evidence="5">RRM domain-containing protein</fullName>
    </recommendedName>
</protein>
<dbReference type="PANTHER" id="PTHR48032">
    <property type="entry name" value="RNA-BINDING PROTEIN MUSASHI HOMOLOG RBP6"/>
    <property type="match status" value="1"/>
</dbReference>
<dbReference type="Pfam" id="PF00076">
    <property type="entry name" value="RRM_1"/>
    <property type="match status" value="2"/>
</dbReference>
<evidence type="ECO:0000256" key="3">
    <source>
        <dbReference type="PROSITE-ProRule" id="PRU00176"/>
    </source>
</evidence>
<accession>A0A182QZH1</accession>
<organism evidence="6 7">
    <name type="scientific">Anopheles farauti</name>
    <dbReference type="NCBI Taxonomy" id="69004"/>
    <lineage>
        <taxon>Eukaryota</taxon>
        <taxon>Metazoa</taxon>
        <taxon>Ecdysozoa</taxon>
        <taxon>Arthropoda</taxon>
        <taxon>Hexapoda</taxon>
        <taxon>Insecta</taxon>
        <taxon>Pterygota</taxon>
        <taxon>Neoptera</taxon>
        <taxon>Endopterygota</taxon>
        <taxon>Diptera</taxon>
        <taxon>Nematocera</taxon>
        <taxon>Culicoidea</taxon>
        <taxon>Culicidae</taxon>
        <taxon>Anophelinae</taxon>
        <taxon>Anopheles</taxon>
    </lineage>
</organism>
<keyword evidence="1" id="KW-0677">Repeat</keyword>
<dbReference type="FunFam" id="3.30.70.330:FF:000427">
    <property type="entry name" value="Heterogeneous nuclear ribonucleoprotein 27C"/>
    <property type="match status" value="1"/>
</dbReference>
<evidence type="ECO:0000259" key="5">
    <source>
        <dbReference type="PROSITE" id="PS50102"/>
    </source>
</evidence>
<dbReference type="EnsemblMetazoa" id="AFAF019967-RA">
    <property type="protein sequence ID" value="AFAF019967-PA"/>
    <property type="gene ID" value="AFAF019967"/>
</dbReference>
<dbReference type="SUPFAM" id="SSF54928">
    <property type="entry name" value="RNA-binding domain, RBD"/>
    <property type="match status" value="2"/>
</dbReference>
<feature type="region of interest" description="Disordered" evidence="4">
    <location>
        <begin position="380"/>
        <end position="417"/>
    </location>
</feature>
<feature type="compositionally biased region" description="Polar residues" evidence="4">
    <location>
        <begin position="466"/>
        <end position="477"/>
    </location>
</feature>
<dbReference type="Gene3D" id="3.30.70.330">
    <property type="match status" value="2"/>
</dbReference>
<name>A0A182QZH1_9DIPT</name>
<dbReference type="PROSITE" id="PS50102">
    <property type="entry name" value="RRM"/>
    <property type="match status" value="2"/>
</dbReference>
<reference evidence="6" key="2">
    <citation type="submission" date="2020-05" db="UniProtKB">
        <authorList>
            <consortium name="EnsemblMetazoa"/>
        </authorList>
    </citation>
    <scope>IDENTIFICATION</scope>
    <source>
        <strain evidence="6">FAR1</strain>
    </source>
</reference>
<dbReference type="GO" id="GO:0006417">
    <property type="term" value="P:regulation of translation"/>
    <property type="evidence" value="ECO:0007669"/>
    <property type="project" value="TreeGrafter"/>
</dbReference>
<feature type="region of interest" description="Disordered" evidence="4">
    <location>
        <begin position="448"/>
        <end position="477"/>
    </location>
</feature>
<keyword evidence="7" id="KW-1185">Reference proteome</keyword>
<dbReference type="SMART" id="SM00360">
    <property type="entry name" value="RRM"/>
    <property type="match status" value="2"/>
</dbReference>
<proteinExistence type="predicted"/>
<feature type="compositionally biased region" description="Basic and acidic residues" evidence="4">
    <location>
        <begin position="244"/>
        <end position="253"/>
    </location>
</feature>
<sequence>MNCLSIMLDDMFVPIPGRMITITTNPTGSDNLYHHQHQHSHPVYRGPRSRNSEGSGSSSGGAGGRRMHPSKKMMPAELDDHEKGKLFVGGLSWETSHENLQRYFSRYGEVIDCVVMKNNETGRSRGFGFVTFADPENVERALENGPHTLDGRTIDPKPCNPRSQHKPKRTGGYPKVFLGGLPPNITETDLRTFFCRYGNVMEVVIMYDQEKKKSRGFGFLSFENESAVERATTDHFVHISGKQVEVKKAEPRDGNQNSSNSMNTDSYQWGSPQAPPMGNGQMGGPPINMQSNMIQGYQSWGTSQPQQGYGGYGAGAAGAANAYQSWGAPPPPQQWGNYNATPQQTQGYGGYDMYNNSGAGSAGGYGSGNWNSWNMPPNTAGSAAGSTADMYTRPQSGPTAGPGASAGPTSGGPSKPGSEYGGGTAAYGGGAAAAAAAAAAATGYNYYQNDQNTYNNRPRSVYGTGSDATSQPPYQAF</sequence>
<dbReference type="InterPro" id="IPR035979">
    <property type="entry name" value="RBD_domain_sf"/>
</dbReference>
<dbReference type="VEuPathDB" id="VectorBase:AFAF019967"/>
<dbReference type="InterPro" id="IPR000504">
    <property type="entry name" value="RRM_dom"/>
</dbReference>
<dbReference type="InterPro" id="IPR012677">
    <property type="entry name" value="Nucleotide-bd_a/b_plait_sf"/>
</dbReference>
<dbReference type="PANTHER" id="PTHR48032:SF6">
    <property type="entry name" value="RNA-BINDING (RRM_RBD_RNP MOTIFS) FAMILY PROTEIN"/>
    <property type="match status" value="1"/>
</dbReference>
<dbReference type="EMBL" id="AXCN02000191">
    <property type="status" value="NOT_ANNOTATED_CDS"/>
    <property type="molecule type" value="Genomic_DNA"/>
</dbReference>
<feature type="domain" description="RRM" evidence="5">
    <location>
        <begin position="84"/>
        <end position="158"/>
    </location>
</feature>
<feature type="region of interest" description="Disordered" evidence="4">
    <location>
        <begin position="26"/>
        <end position="71"/>
    </location>
</feature>
<evidence type="ECO:0000256" key="1">
    <source>
        <dbReference type="ARBA" id="ARBA00022737"/>
    </source>
</evidence>
<evidence type="ECO:0000313" key="7">
    <source>
        <dbReference type="Proteomes" id="UP000075886"/>
    </source>
</evidence>
<feature type="compositionally biased region" description="Polar residues" evidence="4">
    <location>
        <begin position="254"/>
        <end position="271"/>
    </location>
</feature>
<evidence type="ECO:0000256" key="2">
    <source>
        <dbReference type="ARBA" id="ARBA00022884"/>
    </source>
</evidence>
<dbReference type="Proteomes" id="UP000075886">
    <property type="component" value="Unassembled WGS sequence"/>
</dbReference>
<dbReference type="CDD" id="cd12325">
    <property type="entry name" value="RRM1_hnRNPA_hnRNPD_like"/>
    <property type="match status" value="1"/>
</dbReference>
<feature type="compositionally biased region" description="Low complexity" evidence="4">
    <location>
        <begin position="396"/>
        <end position="417"/>
    </location>
</feature>
<reference evidence="7" key="1">
    <citation type="submission" date="2014-01" db="EMBL/GenBank/DDBJ databases">
        <title>The Genome Sequence of Anopheles farauti FAR1 (V2).</title>
        <authorList>
            <consortium name="The Broad Institute Genomics Platform"/>
            <person name="Neafsey D.E."/>
            <person name="Besansky N."/>
            <person name="Howell P."/>
            <person name="Walton C."/>
            <person name="Young S.K."/>
            <person name="Zeng Q."/>
            <person name="Gargeya S."/>
            <person name="Fitzgerald M."/>
            <person name="Haas B."/>
            <person name="Abouelleil A."/>
            <person name="Allen A.W."/>
            <person name="Alvarado L."/>
            <person name="Arachchi H.M."/>
            <person name="Berlin A.M."/>
            <person name="Chapman S.B."/>
            <person name="Gainer-Dewar J."/>
            <person name="Goldberg J."/>
            <person name="Griggs A."/>
            <person name="Gujja S."/>
            <person name="Hansen M."/>
            <person name="Howarth C."/>
            <person name="Imamovic A."/>
            <person name="Ireland A."/>
            <person name="Larimer J."/>
            <person name="McCowan C."/>
            <person name="Murphy C."/>
            <person name="Pearson M."/>
            <person name="Poon T.W."/>
            <person name="Priest M."/>
            <person name="Roberts A."/>
            <person name="Saif S."/>
            <person name="Shea T."/>
            <person name="Sisk P."/>
            <person name="Sykes S."/>
            <person name="Wortman J."/>
            <person name="Nusbaum C."/>
            <person name="Birren B."/>
        </authorList>
    </citation>
    <scope>NUCLEOTIDE SEQUENCE [LARGE SCALE GENOMIC DNA]</scope>
    <source>
        <strain evidence="7">FAR1</strain>
    </source>
</reference>
<feature type="region of interest" description="Disordered" evidence="4">
    <location>
        <begin position="244"/>
        <end position="284"/>
    </location>
</feature>
<feature type="region of interest" description="Disordered" evidence="4">
    <location>
        <begin position="143"/>
        <end position="175"/>
    </location>
</feature>
<feature type="domain" description="RRM" evidence="5">
    <location>
        <begin position="174"/>
        <end position="251"/>
    </location>
</feature>
<evidence type="ECO:0000313" key="6">
    <source>
        <dbReference type="EnsemblMetazoa" id="AFAF019967-PA"/>
    </source>
</evidence>